<dbReference type="InterPro" id="IPR013324">
    <property type="entry name" value="RNA_pol_sigma_r3/r4-like"/>
</dbReference>
<sequence>MNKANEIKSIISMIKKHAKSLKKKQISQSEVYDYLDSIKVEIDDESMDEVLGQLFESGLILDESDEGDLDDVSLDELDSELEFEEKSKKDENTDEMDVKNKKSDLYDEDLDEDDNYNLVGSYGDDDESQEYIIEDDYVDSSYDEDDEDEDEEELSSKKKSKKSKNNEDEDSLELESYENEEINLNDNKVIKDKDLTNKLTETNDIVKWYMRWIGKYGKLLTIEEEKKLAQEMEKGGFRGKRARDKLIKRNLRLVINNAKKYKNRGLSFIDLISEGNSGIVKAVSKYNVSKGFKFSTYATWWIRQAITRAVADQARTIRVPVHMVETINKITKIERELQQELGYEPTDEMIAERYGNGYDAEKVRYIRKINIDPISLDKQIGKENDSSFSDFVKDESVVNPVDYASQEELVETLNSILEKSLDDDERILICKRFGVGVDENGNKYPIHSLEKLAEERNVSKERIRQIENKILRKLKSSTRKGRHLKDFIK</sequence>
<feature type="compositionally biased region" description="Acidic residues" evidence="6">
    <location>
        <begin position="106"/>
        <end position="115"/>
    </location>
</feature>
<dbReference type="InterPro" id="IPR050239">
    <property type="entry name" value="Sigma-70_RNA_pol_init_factors"/>
</dbReference>
<feature type="domain" description="RNA polymerase sigma-70 region 2" evidence="9">
    <location>
        <begin position="246"/>
        <end position="316"/>
    </location>
</feature>
<dbReference type="InterPro" id="IPR009042">
    <property type="entry name" value="RNA_pol_sigma70_r1_2"/>
</dbReference>
<organism evidence="11 12">
    <name type="scientific">Mycoplasmopsis fermentans (strain M64)</name>
    <name type="common">Mycoplasma fermentans</name>
    <dbReference type="NCBI Taxonomy" id="943945"/>
    <lineage>
        <taxon>Bacteria</taxon>
        <taxon>Bacillati</taxon>
        <taxon>Mycoplasmatota</taxon>
        <taxon>Mycoplasmoidales</taxon>
        <taxon>Metamycoplasmataceae</taxon>
        <taxon>Mycoplasmopsis</taxon>
    </lineage>
</organism>
<dbReference type="Proteomes" id="UP000007473">
    <property type="component" value="Chromosome"/>
</dbReference>
<gene>
    <name evidence="11" type="primary">rpoD</name>
    <name evidence="11" type="ordered locus">MfeM64YM_0413</name>
</gene>
<dbReference type="Gene3D" id="1.10.10.10">
    <property type="entry name" value="Winged helix-like DNA-binding domain superfamily/Winged helix DNA-binding domain"/>
    <property type="match status" value="2"/>
</dbReference>
<dbReference type="Gene3D" id="1.10.601.10">
    <property type="entry name" value="RNA Polymerase Primary Sigma Factor"/>
    <property type="match status" value="1"/>
</dbReference>
<keyword evidence="2" id="KW-0805">Transcription regulation</keyword>
<dbReference type="InterPro" id="IPR014284">
    <property type="entry name" value="RNA_pol_sigma-70_dom"/>
</dbReference>
<keyword evidence="3" id="KW-0731">Sigma factor</keyword>
<evidence type="ECO:0000259" key="9">
    <source>
        <dbReference type="Pfam" id="PF04542"/>
    </source>
</evidence>
<feature type="compositionally biased region" description="Acidic residues" evidence="6">
    <location>
        <begin position="123"/>
        <end position="153"/>
    </location>
</feature>
<evidence type="ECO:0000313" key="11">
    <source>
        <dbReference type="EMBL" id="ADV34415.1"/>
    </source>
</evidence>
<dbReference type="NCBIfam" id="NF004565">
    <property type="entry name" value="PRK05901.2-3"/>
    <property type="match status" value="1"/>
</dbReference>
<feature type="domain" description="RNA polymerase sigma-70 region 1.2" evidence="7">
    <location>
        <begin position="204"/>
        <end position="237"/>
    </location>
</feature>
<dbReference type="InterPro" id="IPR007627">
    <property type="entry name" value="RNA_pol_sigma70_r2"/>
</dbReference>
<feature type="compositionally biased region" description="Acidic residues" evidence="6">
    <location>
        <begin position="65"/>
        <end position="83"/>
    </location>
</feature>
<dbReference type="InterPro" id="IPR036388">
    <property type="entry name" value="WH-like_DNA-bd_sf"/>
</dbReference>
<keyword evidence="5" id="KW-0804">Transcription</keyword>
<dbReference type="PANTHER" id="PTHR30603">
    <property type="entry name" value="RNA POLYMERASE SIGMA FACTOR RPO"/>
    <property type="match status" value="1"/>
</dbReference>
<dbReference type="GO" id="GO:0003677">
    <property type="term" value="F:DNA binding"/>
    <property type="evidence" value="ECO:0007669"/>
    <property type="project" value="UniProtKB-KW"/>
</dbReference>
<name>A0AB32XBG1_MYCFM</name>
<dbReference type="InterPro" id="IPR000943">
    <property type="entry name" value="RNA_pol_sigma70"/>
</dbReference>
<feature type="region of interest" description="Disordered" evidence="6">
    <location>
        <begin position="65"/>
        <end position="175"/>
    </location>
</feature>
<dbReference type="Pfam" id="PF04542">
    <property type="entry name" value="Sigma70_r2"/>
    <property type="match status" value="1"/>
</dbReference>
<evidence type="ECO:0000256" key="3">
    <source>
        <dbReference type="ARBA" id="ARBA00023082"/>
    </source>
</evidence>
<dbReference type="InterPro" id="IPR013325">
    <property type="entry name" value="RNA_pol_sigma_r2"/>
</dbReference>
<feature type="domain" description="RNA polymerase sigma-70 region 3" evidence="8">
    <location>
        <begin position="325"/>
        <end position="403"/>
    </location>
</feature>
<dbReference type="Pfam" id="PF04539">
    <property type="entry name" value="Sigma70_r3"/>
    <property type="match status" value="1"/>
</dbReference>
<keyword evidence="4" id="KW-0238">DNA-binding</keyword>
<dbReference type="PANTHER" id="PTHR30603:SF60">
    <property type="entry name" value="RNA POLYMERASE SIGMA FACTOR RPOD"/>
    <property type="match status" value="1"/>
</dbReference>
<proteinExistence type="inferred from homology"/>
<reference evidence="11 12" key="1">
    <citation type="journal article" date="2011" name="J. Bacteriol.">
        <title>Genome sequence of the repetitive-sequence-rich Mycoplasma fermentans strain M64.</title>
        <authorList>
            <person name="Shu H.W."/>
            <person name="Liu T.T."/>
            <person name="Chang H.Y."/>
            <person name="Liu Y.M."/>
            <person name="Wu K.M."/>
            <person name="Shu H.Y."/>
            <person name="Tsai S.F."/>
            <person name="Hsiao K.J."/>
            <person name="Hu W.S."/>
            <person name="Ng W.V."/>
        </authorList>
    </citation>
    <scope>NUCLEOTIDE SEQUENCE [LARGE SCALE GENOMIC DNA]</scope>
    <source>
        <strain evidence="11 12">M64</strain>
    </source>
</reference>
<dbReference type="InterPro" id="IPR007630">
    <property type="entry name" value="RNA_pol_sigma70_r4"/>
</dbReference>
<comment type="similarity">
    <text evidence="1">Belongs to the sigma-70 factor family.</text>
</comment>
<evidence type="ECO:0000259" key="10">
    <source>
        <dbReference type="Pfam" id="PF04545"/>
    </source>
</evidence>
<dbReference type="AlphaFoldDB" id="A0AB32XBG1"/>
<accession>A0AB32XBG1</accession>
<feature type="domain" description="RNA polymerase sigma-70 region 4" evidence="10">
    <location>
        <begin position="420"/>
        <end position="475"/>
    </location>
</feature>
<evidence type="ECO:0000256" key="2">
    <source>
        <dbReference type="ARBA" id="ARBA00023015"/>
    </source>
</evidence>
<evidence type="ECO:0000256" key="4">
    <source>
        <dbReference type="ARBA" id="ARBA00023125"/>
    </source>
</evidence>
<evidence type="ECO:0000259" key="7">
    <source>
        <dbReference type="Pfam" id="PF00140"/>
    </source>
</evidence>
<protein>
    <submittedName>
        <fullName evidence="11">RNA polymerase sigma factor</fullName>
    </submittedName>
</protein>
<evidence type="ECO:0000256" key="5">
    <source>
        <dbReference type="ARBA" id="ARBA00023163"/>
    </source>
</evidence>
<dbReference type="RefSeq" id="WP_013526837.1">
    <property type="nucleotide sequence ID" value="NC_014921.1"/>
</dbReference>
<dbReference type="PRINTS" id="PR00046">
    <property type="entry name" value="SIGMA70FCT"/>
</dbReference>
<feature type="compositionally biased region" description="Basic and acidic residues" evidence="6">
    <location>
        <begin position="84"/>
        <end position="105"/>
    </location>
</feature>
<evidence type="ECO:0000259" key="8">
    <source>
        <dbReference type="Pfam" id="PF04539"/>
    </source>
</evidence>
<evidence type="ECO:0000256" key="1">
    <source>
        <dbReference type="ARBA" id="ARBA00007788"/>
    </source>
</evidence>
<dbReference type="SUPFAM" id="SSF88946">
    <property type="entry name" value="Sigma2 domain of RNA polymerase sigma factors"/>
    <property type="match status" value="1"/>
</dbReference>
<dbReference type="SUPFAM" id="SSF88659">
    <property type="entry name" value="Sigma3 and sigma4 domains of RNA polymerase sigma factors"/>
    <property type="match status" value="2"/>
</dbReference>
<dbReference type="GO" id="GO:0006352">
    <property type="term" value="P:DNA-templated transcription initiation"/>
    <property type="evidence" value="ECO:0007669"/>
    <property type="project" value="InterPro"/>
</dbReference>
<evidence type="ECO:0000256" key="6">
    <source>
        <dbReference type="SAM" id="MobiDB-lite"/>
    </source>
</evidence>
<dbReference type="GO" id="GO:0016987">
    <property type="term" value="F:sigma factor activity"/>
    <property type="evidence" value="ECO:0007669"/>
    <property type="project" value="UniProtKB-KW"/>
</dbReference>
<dbReference type="NCBIfam" id="TIGR02937">
    <property type="entry name" value="sigma70-ECF"/>
    <property type="match status" value="1"/>
</dbReference>
<dbReference type="Pfam" id="PF00140">
    <property type="entry name" value="Sigma70_r1_2"/>
    <property type="match status" value="1"/>
</dbReference>
<evidence type="ECO:0000313" key="12">
    <source>
        <dbReference type="Proteomes" id="UP000007473"/>
    </source>
</evidence>
<dbReference type="Pfam" id="PF04545">
    <property type="entry name" value="Sigma70_r4"/>
    <property type="match status" value="1"/>
</dbReference>
<dbReference type="KEGG" id="mfm:MfeM64YM_0413"/>
<dbReference type="EMBL" id="CP002458">
    <property type="protein sequence ID" value="ADV34415.1"/>
    <property type="molecule type" value="Genomic_DNA"/>
</dbReference>
<dbReference type="InterPro" id="IPR007624">
    <property type="entry name" value="RNA_pol_sigma70_r3"/>
</dbReference>